<dbReference type="AlphaFoldDB" id="A0A0J6W5P9"/>
<evidence type="ECO:0000313" key="1">
    <source>
        <dbReference type="EMBL" id="KMO77123.1"/>
    </source>
</evidence>
<evidence type="ECO:0000313" key="2">
    <source>
        <dbReference type="Proteomes" id="UP000036513"/>
    </source>
</evidence>
<dbReference type="STRING" id="37916.MCHLDSM_02687"/>
<protein>
    <submittedName>
        <fullName evidence="1">Uncharacterized protein</fullName>
    </submittedName>
</protein>
<accession>A0A0J6W5P9</accession>
<reference evidence="1 2" key="1">
    <citation type="journal article" date="2015" name="Genome Biol. Evol.">
        <title>Characterization of Three Mycobacterium spp. with Potential Use in Bioremediation by Genome Sequencing and Comparative Genomics.</title>
        <authorList>
            <person name="Das S."/>
            <person name="Pettersson B.M."/>
            <person name="Behra P.R."/>
            <person name="Ramesh M."/>
            <person name="Dasgupta S."/>
            <person name="Bhattacharya A."/>
            <person name="Kirsebom L.A."/>
        </authorList>
    </citation>
    <scope>NUCLEOTIDE SEQUENCE [LARGE SCALE GENOMIC DNA]</scope>
    <source>
        <strain evidence="1 2">DSM 43826</strain>
    </source>
</reference>
<comment type="caution">
    <text evidence="1">The sequence shown here is derived from an EMBL/GenBank/DDBJ whole genome shotgun (WGS) entry which is preliminary data.</text>
</comment>
<proteinExistence type="predicted"/>
<sequence>MQLVESPYRTAQTRVGGRRKDAALLASSDRTATTNAMGKGATQHQHLVPTEVPKKLLEEWLAIWGEHHRIGQRLSVALRPLRAGSELLELAIVGEGELVARAARVLGADARERMPRDQPAPEQH</sequence>
<dbReference type="PATRIC" id="fig|37916.4.peg.2611"/>
<organism evidence="1 2">
    <name type="scientific">Mycolicibacterium chlorophenolicum</name>
    <dbReference type="NCBI Taxonomy" id="37916"/>
    <lineage>
        <taxon>Bacteria</taxon>
        <taxon>Bacillati</taxon>
        <taxon>Actinomycetota</taxon>
        <taxon>Actinomycetes</taxon>
        <taxon>Mycobacteriales</taxon>
        <taxon>Mycobacteriaceae</taxon>
        <taxon>Mycolicibacterium</taxon>
    </lineage>
</organism>
<name>A0A0J6W5P9_9MYCO</name>
<gene>
    <name evidence="1" type="ORF">MCHLDSM_02687</name>
</gene>
<dbReference type="EMBL" id="JYNL01000022">
    <property type="protein sequence ID" value="KMO77123.1"/>
    <property type="molecule type" value="Genomic_DNA"/>
</dbReference>
<dbReference type="Proteomes" id="UP000036513">
    <property type="component" value="Unassembled WGS sequence"/>
</dbReference>
<keyword evidence="2" id="KW-1185">Reference proteome</keyword>